<dbReference type="Gene3D" id="2.180.10.10">
    <property type="entry name" value="RHS repeat-associated core"/>
    <property type="match status" value="2"/>
</dbReference>
<dbReference type="EMBL" id="BAABAA010000001">
    <property type="protein sequence ID" value="GAA3544054.1"/>
    <property type="molecule type" value="Genomic_DNA"/>
</dbReference>
<name>A0ABP6W200_9ACTN</name>
<protein>
    <submittedName>
        <fullName evidence="6">RHS repeat-associated core domain-containing protein</fullName>
    </submittedName>
</protein>
<dbReference type="InterPro" id="IPR050708">
    <property type="entry name" value="T6SS_VgrG/RHS"/>
</dbReference>
<dbReference type="RefSeq" id="WP_344837763.1">
    <property type="nucleotide sequence ID" value="NZ_BAABAA010000001.1"/>
</dbReference>
<comment type="caution">
    <text evidence="6">The sequence shown here is derived from an EMBL/GenBank/DDBJ whole genome shotgun (WGS) entry which is preliminary data.</text>
</comment>
<keyword evidence="2" id="KW-0175">Coiled coil</keyword>
<evidence type="ECO:0000313" key="7">
    <source>
        <dbReference type="Proteomes" id="UP001501222"/>
    </source>
</evidence>
<feature type="chain" id="PRO_5045236933" evidence="4">
    <location>
        <begin position="26"/>
        <end position="2051"/>
    </location>
</feature>
<dbReference type="InterPro" id="IPR006530">
    <property type="entry name" value="YD"/>
</dbReference>
<feature type="signal peptide" evidence="4">
    <location>
        <begin position="1"/>
        <end position="25"/>
    </location>
</feature>
<keyword evidence="4" id="KW-0732">Signal</keyword>
<evidence type="ECO:0000256" key="2">
    <source>
        <dbReference type="SAM" id="Coils"/>
    </source>
</evidence>
<feature type="coiled-coil region" evidence="2">
    <location>
        <begin position="1933"/>
        <end position="1963"/>
    </location>
</feature>
<dbReference type="Pfam" id="PF25023">
    <property type="entry name" value="TEN_YD-shell"/>
    <property type="match status" value="1"/>
</dbReference>
<organism evidence="6 7">
    <name type="scientific">Kribbella ginsengisoli</name>
    <dbReference type="NCBI Taxonomy" id="363865"/>
    <lineage>
        <taxon>Bacteria</taxon>
        <taxon>Bacillati</taxon>
        <taxon>Actinomycetota</taxon>
        <taxon>Actinomycetes</taxon>
        <taxon>Propionibacteriales</taxon>
        <taxon>Kribbellaceae</taxon>
        <taxon>Kribbella</taxon>
    </lineage>
</organism>
<evidence type="ECO:0000256" key="3">
    <source>
        <dbReference type="SAM" id="MobiDB-lite"/>
    </source>
</evidence>
<feature type="region of interest" description="Disordered" evidence="3">
    <location>
        <begin position="26"/>
        <end position="60"/>
    </location>
</feature>
<evidence type="ECO:0000256" key="1">
    <source>
        <dbReference type="ARBA" id="ARBA00022737"/>
    </source>
</evidence>
<dbReference type="NCBIfam" id="TIGR03696">
    <property type="entry name" value="Rhs_assc_core"/>
    <property type="match status" value="1"/>
</dbReference>
<proteinExistence type="predicted"/>
<keyword evidence="7" id="KW-1185">Reference proteome</keyword>
<feature type="compositionally biased region" description="Polar residues" evidence="3">
    <location>
        <begin position="1194"/>
        <end position="1203"/>
    </location>
</feature>
<feature type="region of interest" description="Disordered" evidence="3">
    <location>
        <begin position="953"/>
        <end position="976"/>
    </location>
</feature>
<sequence length="2051" mass="220260">MSHRRRIATVVLVAASLIVSGQQAAASMTAPPPKPDKWNPVKDVSVGGQNAKPRPGTPDLDDNFAFTKTPAAVWPSAGTAKVDLPAAKAVATTVTAAKAGTLPIRVGPATAANRAVGTKNEATATAATPKSVQVDLIGRKQNSLVLRVSRADGVAKAGPVSVRVDYSAFKYTFGGDWGSRLRLLKLPECALTTPEKAECAGVPVPTVNNGLGELAADVPAAGKSEGLFAVAAGSSGEKGDAGATPLSPTATWEVGGSSGDFNWSYPMKVPPSLGGPKPELGLGYSSGGVDGRTTTSNSQASWVGAGFDLAVGGSIERKYASCGAKSEQKDSNNGTKPTGDLCWATDNATFSLNGSGGELIPDDDEPNKWHSKADSGLVIERLFGADNGDAGGAGENAGNDGEYWVVTGKDGTKFYFGLNKLPGATSDEQDTHSAWTVPVFGNHPGEPCRANAFADSHCDQAYRWNLDYVVDAHGNTMSLFYDVETERYARAMTATAVSEYVRAGHLSRIEYGQRDGEVFDQPAVGRVTFQTEDRCIGACEEADYPDTPLDLACYSDTDCKDHYNPTFWTARRLASVTTEVADGTEYKPVSKWTLQHTYLKGTDDRAGLWLNGITNTGLVDGTLSTPSVTFASIMKNNRVAGTGLSPLDWPRVKAVKYGNGGELAVNYLDPDCSVPENLPARDNNTKRCYPVKWTPQGQQEREDWFGKYVVNQVTESDLTTGLDPQVTTVEYLSPPAWHHDDEDGLVQIEAKTWSQWRGYEKVRVTKGLAGGPQSVTEKVFYRGMDGDENQDGTVKDVKVTDSTGAKAEDLEPLSGQLREQTKYDGTKVVDRVIRDSWVSAPTATRERPWGTTSSFRVAEKGLHQDQATDTGRRTIAGENTYNADGSVKETSSLGDTTTTADDTCTRYEYTKNDGSGIAEIVSRRQVVAVACNKAWTNAQVLADERMYYDGSSTPGGVRDLGDRTKSERLSGFDSTGKPTYQVVEKVDYDPIGRVTKTTNAADKDTVVAYSPAGAAPVEQTTVTQPNGQTIETEFEPAFGTETAIKNAAGLRSKTELDPLGRTEKIWLPGQDGRATPNAEYDYTVRSDGAGMVTSKTLNGDGRQNVTVELSDGLNRKREVQRPSADGVGRVITEYVYDSRGFQIKENGPYFNRNPIDDKVFVADEAQLSTQQVAEFGNTDQVKEEIFVSKQAEQWRTSHSSAAGRQTVEPPTGSQATTKITNAKGQVTELRQYAGTKATGAFDKTAYEYHPAGQLAKVTDPAGNVWSFDYDVRGRRTKTVDPDKGTTVFTYDDLDQLVSQKGSNGITVSFSYDGAGRQTAEYATKPGGSPVLQAEWKYDTVQAGALSSAIRYVDGQPYETKITGYDVTGKPTGTELTIPASEGALAGTYPIKTTYRLDGQVDGTELPAIGGLPAETIKVGYNQQNLPITLTGADTYLTGTQFNSVGHTTLLSSSKDGNWVQQGFEYDPRTQALTRAVTKTATAKIGDLNYKYDASGNVLKITDTPTGETPDTQCFGYDQFQRMTSAWTPGSGDCAATPTKDTLGGPAPYWHSWTFDKTGNRKTETRTTAAGSTTSAYTYPVNGVRPHALSAVTTNGKTTAYGYDAEGNQVTRDVSGVGESFTWDAEGRLESVTTKAGKTSYVYDANGDRLIRRTPTGTTLTIGQTELLLMPDGSKLGTRYYSQGGRSVAVRVGSKLSWVASELHNTSNIQIDAVSQAVQKRRRTPYGELRGAAPTGWQGDRGFAGGTDDASTGLVHLGAREYDQSTGRFISVDPVADFTDPQQLNGYAYANNSPVTFNDSGGRKTVKKWQKVFVQKWKTVEEQVTKLREVHYTVLVTIIKYVFDYFLATLRGDVAKLKELKIQFEEERTRQEKIIVNIQRTIKEVLEEIRAIDVWVPDDSAEQKTVNNTLAEVNGYDTAATGVSGMWQIIGDTLAKIKANIQRLEEAKVVAEKVKNDAEAQKKADENYGNAVGDSIGKAIVSGVLGFLGGLGCGALITSTAGLAAPGCVAIVAGTSAAIGDVWQATAAHDRDTVVRKTRDPGCAYAMGAGTC</sequence>
<evidence type="ECO:0000256" key="4">
    <source>
        <dbReference type="SAM" id="SignalP"/>
    </source>
</evidence>
<feature type="region of interest" description="Disordered" evidence="3">
    <location>
        <begin position="1194"/>
        <end position="1218"/>
    </location>
</feature>
<accession>A0ABP6W200</accession>
<dbReference type="InterPro" id="IPR022385">
    <property type="entry name" value="Rhs_assc_core"/>
</dbReference>
<dbReference type="Proteomes" id="UP001501222">
    <property type="component" value="Unassembled WGS sequence"/>
</dbReference>
<dbReference type="Pfam" id="PF05593">
    <property type="entry name" value="RHS_repeat"/>
    <property type="match status" value="2"/>
</dbReference>
<dbReference type="NCBIfam" id="TIGR01643">
    <property type="entry name" value="YD_repeat_2x"/>
    <property type="match status" value="1"/>
</dbReference>
<evidence type="ECO:0000313" key="6">
    <source>
        <dbReference type="EMBL" id="GAA3544054.1"/>
    </source>
</evidence>
<dbReference type="PANTHER" id="PTHR32305">
    <property type="match status" value="1"/>
</dbReference>
<dbReference type="PANTHER" id="PTHR32305:SF17">
    <property type="entry name" value="TRNA NUCLEASE WAPA"/>
    <property type="match status" value="1"/>
</dbReference>
<keyword evidence="1" id="KW-0677">Repeat</keyword>
<gene>
    <name evidence="6" type="ORF">GCM10022235_09880</name>
</gene>
<dbReference type="InterPro" id="IPR056823">
    <property type="entry name" value="TEN-like_YD-shell"/>
</dbReference>
<dbReference type="InterPro" id="IPR031325">
    <property type="entry name" value="RHS_repeat"/>
</dbReference>
<evidence type="ECO:0000259" key="5">
    <source>
        <dbReference type="Pfam" id="PF25023"/>
    </source>
</evidence>
<feature type="domain" description="Teneurin-like YD-shell" evidence="5">
    <location>
        <begin position="1591"/>
        <end position="1794"/>
    </location>
</feature>
<reference evidence="7" key="1">
    <citation type="journal article" date="2019" name="Int. J. Syst. Evol. Microbiol.">
        <title>The Global Catalogue of Microorganisms (GCM) 10K type strain sequencing project: providing services to taxonomists for standard genome sequencing and annotation.</title>
        <authorList>
            <consortium name="The Broad Institute Genomics Platform"/>
            <consortium name="The Broad Institute Genome Sequencing Center for Infectious Disease"/>
            <person name="Wu L."/>
            <person name="Ma J."/>
        </authorList>
    </citation>
    <scope>NUCLEOTIDE SEQUENCE [LARGE SCALE GENOMIC DNA]</scope>
    <source>
        <strain evidence="7">JCM 16928</strain>
    </source>
</reference>
<feature type="compositionally biased region" description="Basic and acidic residues" evidence="3">
    <location>
        <begin position="959"/>
        <end position="970"/>
    </location>
</feature>